<feature type="binding site" evidence="9">
    <location>
        <position position="96"/>
    </location>
    <ligand>
        <name>ATP</name>
        <dbReference type="ChEBI" id="CHEBI:30616"/>
    </ligand>
</feature>
<reference evidence="10 11" key="1">
    <citation type="journal article" date="2015" name="Int. J. Syst. Evol. Microbiol.">
        <title>Novibacillus thermophilus gen. nov., sp. nov., a Gram-staining-negative and moderately thermophilic member of the family Thermoactinomycetaceae.</title>
        <authorList>
            <person name="Yang G."/>
            <person name="Chen J."/>
            <person name="Zhou S."/>
        </authorList>
    </citation>
    <scope>NUCLEOTIDE SEQUENCE [LARGE SCALE GENOMIC DNA]</scope>
    <source>
        <strain evidence="10 11">SG-1</strain>
    </source>
</reference>
<keyword evidence="7 8" id="KW-0143">Chaperone</keyword>
<proteinExistence type="inferred from homology"/>
<dbReference type="GO" id="GO:0051082">
    <property type="term" value="F:unfolded protein binding"/>
    <property type="evidence" value="ECO:0007669"/>
    <property type="project" value="UniProtKB-UniRule"/>
</dbReference>
<gene>
    <name evidence="8" type="primary">htpG</name>
    <name evidence="10" type="ORF">B0W44_09590</name>
</gene>
<dbReference type="OrthoDB" id="9802640at2"/>
<feature type="binding site" evidence="9">
    <location>
        <position position="341"/>
    </location>
    <ligand>
        <name>ATP</name>
        <dbReference type="ChEBI" id="CHEBI:30616"/>
    </ligand>
</feature>
<dbReference type="AlphaFoldDB" id="A0A1U9K7G5"/>
<dbReference type="Proteomes" id="UP000188603">
    <property type="component" value="Chromosome"/>
</dbReference>
<dbReference type="SUPFAM" id="SSF55874">
    <property type="entry name" value="ATPase domain of HSP90 chaperone/DNA topoisomerase II/histidine kinase"/>
    <property type="match status" value="1"/>
</dbReference>
<feature type="binding site" evidence="9">
    <location>
        <position position="35"/>
    </location>
    <ligand>
        <name>ATP</name>
        <dbReference type="ChEBI" id="CHEBI:30616"/>
    </ligand>
</feature>
<dbReference type="GO" id="GO:0005524">
    <property type="term" value="F:ATP binding"/>
    <property type="evidence" value="ECO:0007669"/>
    <property type="project" value="UniProtKB-UniRule"/>
</dbReference>
<keyword evidence="4 8" id="KW-0547">Nucleotide-binding</keyword>
<dbReference type="STRING" id="1471761.B0W44_09590"/>
<dbReference type="EMBL" id="CP019699">
    <property type="protein sequence ID" value="AQS55984.1"/>
    <property type="molecule type" value="Genomic_DNA"/>
</dbReference>
<dbReference type="KEGG" id="ntr:B0W44_09590"/>
<keyword evidence="6 8" id="KW-0346">Stress response</keyword>
<feature type="binding site" evidence="9">
    <location>
        <position position="167"/>
    </location>
    <ligand>
        <name>ATP</name>
        <dbReference type="ChEBI" id="CHEBI:30616"/>
    </ligand>
</feature>
<dbReference type="InterPro" id="IPR036890">
    <property type="entry name" value="HATPase_C_sf"/>
</dbReference>
<evidence type="ECO:0000256" key="4">
    <source>
        <dbReference type="ARBA" id="ARBA00022741"/>
    </source>
</evidence>
<feature type="region of interest" description="C" evidence="8">
    <location>
        <begin position="552"/>
        <end position="629"/>
    </location>
</feature>
<evidence type="ECO:0000256" key="1">
    <source>
        <dbReference type="ARBA" id="ARBA00004496"/>
    </source>
</evidence>
<dbReference type="InterPro" id="IPR020568">
    <property type="entry name" value="Ribosomal_Su5_D2-typ_SF"/>
</dbReference>
<dbReference type="Gene3D" id="1.20.120.790">
    <property type="entry name" value="Heat shock protein 90, C-terminal domain"/>
    <property type="match status" value="1"/>
</dbReference>
<dbReference type="PIRSF" id="PIRSF002583">
    <property type="entry name" value="Hsp90"/>
    <property type="match status" value="1"/>
</dbReference>
<comment type="caution">
    <text evidence="8">Lacks conserved residue(s) required for the propagation of feature annotation.</text>
</comment>
<name>A0A1U9K7G5_9BACL</name>
<feature type="binding site" evidence="9">
    <location>
        <position position="82"/>
    </location>
    <ligand>
        <name>ATP</name>
        <dbReference type="ChEBI" id="CHEBI:30616"/>
    </ligand>
</feature>
<dbReference type="InterPro" id="IPR020575">
    <property type="entry name" value="Hsp90_N"/>
</dbReference>
<dbReference type="SUPFAM" id="SSF110942">
    <property type="entry name" value="HSP90 C-terminal domain"/>
    <property type="match status" value="1"/>
</dbReference>
<organism evidence="10 11">
    <name type="scientific">Novibacillus thermophilus</name>
    <dbReference type="NCBI Taxonomy" id="1471761"/>
    <lineage>
        <taxon>Bacteria</taxon>
        <taxon>Bacillati</taxon>
        <taxon>Bacillota</taxon>
        <taxon>Bacilli</taxon>
        <taxon>Bacillales</taxon>
        <taxon>Thermoactinomycetaceae</taxon>
        <taxon>Novibacillus</taxon>
    </lineage>
</organism>
<keyword evidence="5 8" id="KW-0067">ATP-binding</keyword>
<dbReference type="GO" id="GO:0140662">
    <property type="term" value="F:ATP-dependent protein folding chaperone"/>
    <property type="evidence" value="ECO:0007669"/>
    <property type="project" value="InterPro"/>
</dbReference>
<sequence length="629" mass="73257">MEKKQFKAESKRLLDMMIHSVYSNREIFLRELISNASDAIDKIYYKALTDESLTFDKDRYYIKIIPNKENRTLTVLDTGIGMTEEELEHNLGTIAKSGSLAFKQQNEMKDGHDIIGQFGVGFYSAFMVADEVTVRSKALGSGKAFEWVSQGADGYTIKPCDKTDVGTEIILKLKENTEDENFDDYLEEHRLKAIIKKYSDFIRYPIKMTVTEMKPKEGSDNEFEEVKEEQVINSMVPIWRKNKSELKQEDYENFYREKRYGFDKPLKHIHIQVDGTIRYNAILFIPETIPFDYYTKEYEKGLELYSNGVLIMEKCPDLLPDYFSFVKGMVDSEDLSLNISREMLQQDRQLKVIAKNIKNKIKKELENLLKHDRAKYETFYRSFGRQLKFGVYNEFGQDKDVLQDLLMFYSSKEKKWVTLDEYVSRMPEDQQYIYYATGETHERIDKLPQTELIAEKGYEILYFTEDVDEFAIKMLKSYKDKEFKSVASGDLGIEEDDNETAETEAKENKALFDYMKEVLSGKVKDVRASKRLKTHPVCFSTEGEVSIEMEKVLNAMPNADQQQIKADKILELNVHHDVFRSLKATFAQDKEKAKLYTNILYNQAVLIEGLSVEDPVAFTNDICQLMVQT</sequence>
<evidence type="ECO:0000256" key="6">
    <source>
        <dbReference type="ARBA" id="ARBA00023016"/>
    </source>
</evidence>
<evidence type="ECO:0000256" key="3">
    <source>
        <dbReference type="ARBA" id="ARBA00022490"/>
    </source>
</evidence>
<dbReference type="Pfam" id="PF13589">
    <property type="entry name" value="HATPase_c_3"/>
    <property type="match status" value="1"/>
</dbReference>
<dbReference type="Gene3D" id="3.30.230.80">
    <property type="match status" value="1"/>
</dbReference>
<dbReference type="Gene3D" id="3.40.50.11260">
    <property type="match status" value="1"/>
</dbReference>
<dbReference type="PANTHER" id="PTHR11528">
    <property type="entry name" value="HEAT SHOCK PROTEIN 90 FAMILY MEMBER"/>
    <property type="match status" value="1"/>
</dbReference>
<dbReference type="HAMAP" id="MF_00505">
    <property type="entry name" value="HSP90"/>
    <property type="match status" value="1"/>
</dbReference>
<dbReference type="Gene3D" id="3.30.565.10">
    <property type="entry name" value="Histidine kinase-like ATPase, C-terminal domain"/>
    <property type="match status" value="1"/>
</dbReference>
<feature type="binding site" evidence="9">
    <location>
        <position position="90"/>
    </location>
    <ligand>
        <name>ATP</name>
        <dbReference type="ChEBI" id="CHEBI:30616"/>
    </ligand>
</feature>
<dbReference type="Pfam" id="PF00183">
    <property type="entry name" value="HSP90"/>
    <property type="match status" value="1"/>
</dbReference>
<feature type="binding site" evidence="9">
    <location>
        <begin position="97"/>
        <end position="98"/>
    </location>
    <ligand>
        <name>ATP</name>
        <dbReference type="ChEBI" id="CHEBI:30616"/>
    </ligand>
</feature>
<dbReference type="CDD" id="cd16927">
    <property type="entry name" value="HATPase_Hsp90-like"/>
    <property type="match status" value="1"/>
</dbReference>
<feature type="binding site" evidence="9">
    <location>
        <position position="31"/>
    </location>
    <ligand>
        <name>ATP</name>
        <dbReference type="ChEBI" id="CHEBI:30616"/>
    </ligand>
</feature>
<keyword evidence="3 8" id="KW-0963">Cytoplasm</keyword>
<feature type="binding site" evidence="9">
    <location>
        <position position="77"/>
    </location>
    <ligand>
        <name>ATP</name>
        <dbReference type="ChEBI" id="CHEBI:30616"/>
    </ligand>
</feature>
<evidence type="ECO:0000313" key="10">
    <source>
        <dbReference type="EMBL" id="AQS55984.1"/>
    </source>
</evidence>
<dbReference type="GO" id="GO:0016887">
    <property type="term" value="F:ATP hydrolysis activity"/>
    <property type="evidence" value="ECO:0007669"/>
    <property type="project" value="InterPro"/>
</dbReference>
<dbReference type="FunFam" id="1.20.120.790:FF:000006">
    <property type="entry name" value="Chaperone protein HtpG"/>
    <property type="match status" value="1"/>
</dbReference>
<comment type="subunit">
    <text evidence="8">Homodimer.</text>
</comment>
<comment type="function">
    <text evidence="8">Molecular chaperone. Has ATPase activity.</text>
</comment>
<dbReference type="RefSeq" id="WP_077719847.1">
    <property type="nucleotide sequence ID" value="NZ_CP019699.1"/>
</dbReference>
<dbReference type="GO" id="GO:0005737">
    <property type="term" value="C:cytoplasm"/>
    <property type="evidence" value="ECO:0007669"/>
    <property type="project" value="UniProtKB-SubCell"/>
</dbReference>
<feature type="region of interest" description="A; substrate-binding" evidence="8">
    <location>
        <begin position="1"/>
        <end position="341"/>
    </location>
</feature>
<evidence type="ECO:0000256" key="5">
    <source>
        <dbReference type="ARBA" id="ARBA00022840"/>
    </source>
</evidence>
<evidence type="ECO:0000256" key="8">
    <source>
        <dbReference type="HAMAP-Rule" id="MF_00505"/>
    </source>
</evidence>
<accession>A0A1U9K7G5</accession>
<dbReference type="PROSITE" id="PS00298">
    <property type="entry name" value="HSP90"/>
    <property type="match status" value="1"/>
</dbReference>
<evidence type="ECO:0000313" key="11">
    <source>
        <dbReference type="Proteomes" id="UP000188603"/>
    </source>
</evidence>
<dbReference type="NCBIfam" id="NF003555">
    <property type="entry name" value="PRK05218.1"/>
    <property type="match status" value="1"/>
</dbReference>
<dbReference type="PRINTS" id="PR00775">
    <property type="entry name" value="HEATSHOCK90"/>
</dbReference>
<feature type="binding site" evidence="9">
    <location>
        <begin position="117"/>
        <end position="122"/>
    </location>
    <ligand>
        <name>ATP</name>
        <dbReference type="ChEBI" id="CHEBI:30616"/>
    </ligand>
</feature>
<comment type="similarity">
    <text evidence="2 8">Belongs to the heat shock protein 90 family.</text>
</comment>
<evidence type="ECO:0000256" key="7">
    <source>
        <dbReference type="ARBA" id="ARBA00023186"/>
    </source>
</evidence>
<evidence type="ECO:0000256" key="2">
    <source>
        <dbReference type="ARBA" id="ARBA00008239"/>
    </source>
</evidence>
<dbReference type="InterPro" id="IPR019805">
    <property type="entry name" value="Heat_shock_protein_90_CS"/>
</dbReference>
<dbReference type="InterPro" id="IPR037196">
    <property type="entry name" value="HSP90_C"/>
</dbReference>
<protein>
    <recommendedName>
        <fullName evidence="8">Chaperone protein HtpG</fullName>
    </recommendedName>
    <alternativeName>
        <fullName evidence="8">Heat shock protein HtpG</fullName>
    </alternativeName>
    <alternativeName>
        <fullName evidence="8">High temperature protein G</fullName>
    </alternativeName>
</protein>
<evidence type="ECO:0000256" key="9">
    <source>
        <dbReference type="PIRSR" id="PIRSR002583-1"/>
    </source>
</evidence>
<dbReference type="InterPro" id="IPR001404">
    <property type="entry name" value="Hsp90_fam"/>
</dbReference>
<dbReference type="SUPFAM" id="SSF54211">
    <property type="entry name" value="Ribosomal protein S5 domain 2-like"/>
    <property type="match status" value="1"/>
</dbReference>
<keyword evidence="11" id="KW-1185">Reference proteome</keyword>
<dbReference type="FunFam" id="3.40.50.11260:FF:000008">
    <property type="entry name" value="Chaperone protein HtpG"/>
    <property type="match status" value="1"/>
</dbReference>
<comment type="subcellular location">
    <subcellularLocation>
        <location evidence="1 8">Cytoplasm</location>
    </subcellularLocation>
</comment>
<dbReference type="FunFam" id="3.30.565.10:FF:000009">
    <property type="entry name" value="Molecular chaperone HtpG"/>
    <property type="match status" value="1"/>
</dbReference>